<dbReference type="NCBIfam" id="TIGR02595">
    <property type="entry name" value="PEP_CTERM"/>
    <property type="match status" value="1"/>
</dbReference>
<evidence type="ECO:0000313" key="4">
    <source>
        <dbReference type="Proteomes" id="UP000366872"/>
    </source>
</evidence>
<feature type="signal peptide" evidence="2">
    <location>
        <begin position="1"/>
        <end position="19"/>
    </location>
</feature>
<keyword evidence="2" id="KW-0732">Signal</keyword>
<feature type="chain" id="PRO_5025501807" description="PEP-CTERM protein-sorting domain-containing protein" evidence="2">
    <location>
        <begin position="20"/>
        <end position="240"/>
    </location>
</feature>
<feature type="region of interest" description="Disordered" evidence="1">
    <location>
        <begin position="108"/>
        <end position="136"/>
    </location>
</feature>
<evidence type="ECO:0000256" key="2">
    <source>
        <dbReference type="SAM" id="SignalP"/>
    </source>
</evidence>
<dbReference type="RefSeq" id="WP_136080952.1">
    <property type="nucleotide sequence ID" value="NZ_CAAHFG010000002.1"/>
</dbReference>
<evidence type="ECO:0008006" key="5">
    <source>
        <dbReference type="Google" id="ProtNLM"/>
    </source>
</evidence>
<evidence type="ECO:0000313" key="3">
    <source>
        <dbReference type="EMBL" id="VGO15382.1"/>
    </source>
</evidence>
<keyword evidence="4" id="KW-1185">Reference proteome</keyword>
<dbReference type="AlphaFoldDB" id="A0A6C2U5N4"/>
<dbReference type="EMBL" id="CAAHFG010000002">
    <property type="protein sequence ID" value="VGO15382.1"/>
    <property type="molecule type" value="Genomic_DNA"/>
</dbReference>
<protein>
    <recommendedName>
        <fullName evidence="5">PEP-CTERM protein-sorting domain-containing protein</fullName>
    </recommendedName>
</protein>
<reference evidence="3 4" key="1">
    <citation type="submission" date="2019-04" db="EMBL/GenBank/DDBJ databases">
        <authorList>
            <person name="Van Vliet M D."/>
        </authorList>
    </citation>
    <scope>NUCLEOTIDE SEQUENCE [LARGE SCALE GENOMIC DNA]</scope>
    <source>
        <strain evidence="3 4">F1</strain>
    </source>
</reference>
<evidence type="ECO:0000256" key="1">
    <source>
        <dbReference type="SAM" id="MobiDB-lite"/>
    </source>
</evidence>
<dbReference type="InterPro" id="IPR013424">
    <property type="entry name" value="Ice-binding_C"/>
</dbReference>
<organism evidence="3 4">
    <name type="scientific">Pontiella desulfatans</name>
    <dbReference type="NCBI Taxonomy" id="2750659"/>
    <lineage>
        <taxon>Bacteria</taxon>
        <taxon>Pseudomonadati</taxon>
        <taxon>Kiritimatiellota</taxon>
        <taxon>Kiritimatiellia</taxon>
        <taxon>Kiritimatiellales</taxon>
        <taxon>Pontiellaceae</taxon>
        <taxon>Pontiella</taxon>
    </lineage>
</organism>
<proteinExistence type="predicted"/>
<dbReference type="Proteomes" id="UP000366872">
    <property type="component" value="Unassembled WGS sequence"/>
</dbReference>
<accession>A0A6C2U5N4</accession>
<name>A0A6C2U5N4_PONDE</name>
<feature type="compositionally biased region" description="Low complexity" evidence="1">
    <location>
        <begin position="108"/>
        <end position="119"/>
    </location>
</feature>
<sequence length="240" mass="24910">MEKTVLLAVFAMCAGLAQAEIIALDSTSSQIVTDGTTTGNSIGVTAGSRVFAIGETAIVTAQLTMTGTPAYNASANWTLGFRDNVNEVGSALSIRLNSVPLWNASTDSSAASAGGNTADLGTTERESTTNVDGTTADMKTDGDVSLLEMRVTKVSATQYGYVAYWKDGSGNTLESLSKTYDLGKEIASITDVTFGNRATTTTVTGALTNIQLEVIPEPATLGLITALGTGLLVVRRFFVI</sequence>
<gene>
    <name evidence="3" type="ORF">PDESU_03965</name>
</gene>